<comment type="caution">
    <text evidence="1">The sequence shown here is derived from an EMBL/GenBank/DDBJ whole genome shotgun (WGS) entry which is preliminary data.</text>
</comment>
<dbReference type="EMBL" id="REGN01000163">
    <property type="protein sequence ID" value="RNA44047.1"/>
    <property type="molecule type" value="Genomic_DNA"/>
</dbReference>
<name>A0A3M7T838_BRAPC</name>
<evidence type="ECO:0000313" key="1">
    <source>
        <dbReference type="EMBL" id="RNA44047.1"/>
    </source>
</evidence>
<keyword evidence="2" id="KW-1185">Reference proteome</keyword>
<accession>A0A3M7T838</accession>
<dbReference type="Proteomes" id="UP000276133">
    <property type="component" value="Unassembled WGS sequence"/>
</dbReference>
<gene>
    <name evidence="1" type="ORF">BpHYR1_043890</name>
</gene>
<evidence type="ECO:0000313" key="2">
    <source>
        <dbReference type="Proteomes" id="UP000276133"/>
    </source>
</evidence>
<dbReference type="AlphaFoldDB" id="A0A3M7T838"/>
<organism evidence="1 2">
    <name type="scientific">Brachionus plicatilis</name>
    <name type="common">Marine rotifer</name>
    <name type="synonym">Brachionus muelleri</name>
    <dbReference type="NCBI Taxonomy" id="10195"/>
    <lineage>
        <taxon>Eukaryota</taxon>
        <taxon>Metazoa</taxon>
        <taxon>Spiralia</taxon>
        <taxon>Gnathifera</taxon>
        <taxon>Rotifera</taxon>
        <taxon>Eurotatoria</taxon>
        <taxon>Monogononta</taxon>
        <taxon>Pseudotrocha</taxon>
        <taxon>Ploima</taxon>
        <taxon>Brachionidae</taxon>
        <taxon>Brachionus</taxon>
    </lineage>
</organism>
<proteinExistence type="predicted"/>
<protein>
    <submittedName>
        <fullName evidence="1">Uncharacterized protein</fullName>
    </submittedName>
</protein>
<sequence length="81" mass="9190">MIKEEILVISIITSSQSLNATDEAAACVYYALFEPASYLLNEIIDFCLNNNYNSMNLLLDLYEFLVGLRFGFIYVICAMIC</sequence>
<reference evidence="1 2" key="1">
    <citation type="journal article" date="2018" name="Sci. Rep.">
        <title>Genomic signatures of local adaptation to the degree of environmental predictability in rotifers.</title>
        <authorList>
            <person name="Franch-Gras L."/>
            <person name="Hahn C."/>
            <person name="Garcia-Roger E.M."/>
            <person name="Carmona M.J."/>
            <person name="Serra M."/>
            <person name="Gomez A."/>
        </authorList>
    </citation>
    <scope>NUCLEOTIDE SEQUENCE [LARGE SCALE GENOMIC DNA]</scope>
    <source>
        <strain evidence="1">HYR1</strain>
    </source>
</reference>